<dbReference type="InterPro" id="IPR036047">
    <property type="entry name" value="F-box-like_dom_sf"/>
</dbReference>
<dbReference type="PROSITE" id="PS50181">
    <property type="entry name" value="FBOX"/>
    <property type="match status" value="1"/>
</dbReference>
<accession>A0AAE0BIF8</accession>
<dbReference type="SUPFAM" id="SSF81383">
    <property type="entry name" value="F-box domain"/>
    <property type="match status" value="1"/>
</dbReference>
<dbReference type="AlphaFoldDB" id="A0AAE0BIF8"/>
<comment type="caution">
    <text evidence="2">The sequence shown here is derived from an EMBL/GenBank/DDBJ whole genome shotgun (WGS) entry which is preliminary data.</text>
</comment>
<evidence type="ECO:0000313" key="2">
    <source>
        <dbReference type="EMBL" id="KAK3236580.1"/>
    </source>
</evidence>
<dbReference type="InterPro" id="IPR001810">
    <property type="entry name" value="F-box_dom"/>
</dbReference>
<proteinExistence type="predicted"/>
<name>A0AAE0BIF8_9CHLO</name>
<evidence type="ECO:0000259" key="1">
    <source>
        <dbReference type="PROSITE" id="PS50181"/>
    </source>
</evidence>
<sequence length="202" mass="22634">MNSLSNEVFCHDGDDDWELVTESTNAPLEPWEDVCAVVPFENNGEVAYAGKVKSGTGVLSTICLWNTENKDYLTLLPTAVVLRIVGFLPPEDVVRGSAVCSTWRRALSVDCIWSPICEGLMTCEQLQKLPSGRTWFDHYSAFQRCLMRSKTTNSVGSTEVCRSTKQKATKHKVFRSKKERRMERISKDTTPLTTFLAAKCQG</sequence>
<keyword evidence="3" id="KW-1185">Reference proteome</keyword>
<reference evidence="2 3" key="1">
    <citation type="journal article" date="2015" name="Genome Biol. Evol.">
        <title>Comparative Genomics of a Bacterivorous Green Alga Reveals Evolutionary Causalities and Consequences of Phago-Mixotrophic Mode of Nutrition.</title>
        <authorList>
            <person name="Burns J.A."/>
            <person name="Paasch A."/>
            <person name="Narechania A."/>
            <person name="Kim E."/>
        </authorList>
    </citation>
    <scope>NUCLEOTIDE SEQUENCE [LARGE SCALE GENOMIC DNA]</scope>
    <source>
        <strain evidence="2 3">PLY_AMNH</strain>
    </source>
</reference>
<evidence type="ECO:0000313" key="3">
    <source>
        <dbReference type="Proteomes" id="UP001190700"/>
    </source>
</evidence>
<feature type="domain" description="F-box" evidence="1">
    <location>
        <begin position="70"/>
        <end position="116"/>
    </location>
</feature>
<protein>
    <recommendedName>
        <fullName evidence="1">F-box domain-containing protein</fullName>
    </recommendedName>
</protein>
<dbReference type="EMBL" id="LGRX02034965">
    <property type="protein sequence ID" value="KAK3236580.1"/>
    <property type="molecule type" value="Genomic_DNA"/>
</dbReference>
<dbReference type="Gene3D" id="1.20.1280.50">
    <property type="match status" value="1"/>
</dbReference>
<dbReference type="Pfam" id="PF12937">
    <property type="entry name" value="F-box-like"/>
    <property type="match status" value="1"/>
</dbReference>
<dbReference type="SMART" id="SM00256">
    <property type="entry name" value="FBOX"/>
    <property type="match status" value="1"/>
</dbReference>
<gene>
    <name evidence="2" type="ORF">CYMTET_53288</name>
</gene>
<dbReference type="Proteomes" id="UP001190700">
    <property type="component" value="Unassembled WGS sequence"/>
</dbReference>
<organism evidence="2 3">
    <name type="scientific">Cymbomonas tetramitiformis</name>
    <dbReference type="NCBI Taxonomy" id="36881"/>
    <lineage>
        <taxon>Eukaryota</taxon>
        <taxon>Viridiplantae</taxon>
        <taxon>Chlorophyta</taxon>
        <taxon>Pyramimonadophyceae</taxon>
        <taxon>Pyramimonadales</taxon>
        <taxon>Pyramimonadaceae</taxon>
        <taxon>Cymbomonas</taxon>
    </lineage>
</organism>